<organism evidence="2 3">
    <name type="scientific">Pleuronectes platessa</name>
    <name type="common">European plaice</name>
    <dbReference type="NCBI Taxonomy" id="8262"/>
    <lineage>
        <taxon>Eukaryota</taxon>
        <taxon>Metazoa</taxon>
        <taxon>Chordata</taxon>
        <taxon>Craniata</taxon>
        <taxon>Vertebrata</taxon>
        <taxon>Euteleostomi</taxon>
        <taxon>Actinopterygii</taxon>
        <taxon>Neopterygii</taxon>
        <taxon>Teleostei</taxon>
        <taxon>Neoteleostei</taxon>
        <taxon>Acanthomorphata</taxon>
        <taxon>Carangaria</taxon>
        <taxon>Pleuronectiformes</taxon>
        <taxon>Pleuronectoidei</taxon>
        <taxon>Pleuronectidae</taxon>
        <taxon>Pleuronectes</taxon>
    </lineage>
</organism>
<keyword evidence="3" id="KW-1185">Reference proteome</keyword>
<dbReference type="EMBL" id="CADEAL010003668">
    <property type="protein sequence ID" value="CAB1445481.1"/>
    <property type="molecule type" value="Genomic_DNA"/>
</dbReference>
<proteinExistence type="predicted"/>
<feature type="compositionally biased region" description="Gly residues" evidence="1">
    <location>
        <begin position="84"/>
        <end position="93"/>
    </location>
</feature>
<feature type="region of interest" description="Disordered" evidence="1">
    <location>
        <begin position="152"/>
        <end position="180"/>
    </location>
</feature>
<name>A0A9N7YV22_PLEPL</name>
<accession>A0A9N7YV22</accession>
<comment type="caution">
    <text evidence="2">The sequence shown here is derived from an EMBL/GenBank/DDBJ whole genome shotgun (WGS) entry which is preliminary data.</text>
</comment>
<evidence type="ECO:0000313" key="3">
    <source>
        <dbReference type="Proteomes" id="UP001153269"/>
    </source>
</evidence>
<reference evidence="2" key="1">
    <citation type="submission" date="2020-03" db="EMBL/GenBank/DDBJ databases">
        <authorList>
            <person name="Weist P."/>
        </authorList>
    </citation>
    <scope>NUCLEOTIDE SEQUENCE</scope>
</reference>
<dbReference type="Proteomes" id="UP001153269">
    <property type="component" value="Unassembled WGS sequence"/>
</dbReference>
<feature type="compositionally biased region" description="Low complexity" evidence="1">
    <location>
        <begin position="163"/>
        <end position="174"/>
    </location>
</feature>
<evidence type="ECO:0000256" key="1">
    <source>
        <dbReference type="SAM" id="MobiDB-lite"/>
    </source>
</evidence>
<sequence length="180" mass="19468">MCAYDSGVISSLRIPPKGAVEETFESDLEDHRLYSELLPVLWGFEPETESVVQFADVRITLVLSVFKLMKRETKVGAEGDAWRPGGGGGGGNRGPPLLPGGPMRRQHLTNFIQPFERLPPLARLCFLPAPRRASARENRSMQMSYRPFAGTFGSKPSPPVSLAARAPAPQRSPAVGAVGA</sequence>
<dbReference type="AlphaFoldDB" id="A0A9N7YV22"/>
<evidence type="ECO:0000313" key="2">
    <source>
        <dbReference type="EMBL" id="CAB1445481.1"/>
    </source>
</evidence>
<gene>
    <name evidence="2" type="ORF">PLEPLA_LOCUS33212</name>
</gene>
<feature type="region of interest" description="Disordered" evidence="1">
    <location>
        <begin position="78"/>
        <end position="105"/>
    </location>
</feature>
<protein>
    <submittedName>
        <fullName evidence="2">Uncharacterized protein</fullName>
    </submittedName>
</protein>